<name>A0A7J6LWM6_PEROL</name>
<reference evidence="3 4" key="1">
    <citation type="submission" date="2020-04" db="EMBL/GenBank/DDBJ databases">
        <title>Perkinsus olseni comparative genomics.</title>
        <authorList>
            <person name="Bogema D.R."/>
        </authorList>
    </citation>
    <scope>NUCLEOTIDE SEQUENCE [LARGE SCALE GENOMIC DNA]</scope>
    <source>
        <strain evidence="3">ATCC PRA-31</strain>
    </source>
</reference>
<dbReference type="PANTHER" id="PTHR14119">
    <property type="entry name" value="HYDROLASE"/>
    <property type="match status" value="1"/>
</dbReference>
<evidence type="ECO:0000256" key="1">
    <source>
        <dbReference type="ARBA" id="ARBA00006336"/>
    </source>
</evidence>
<evidence type="ECO:0000313" key="4">
    <source>
        <dbReference type="Proteomes" id="UP000572268"/>
    </source>
</evidence>
<comment type="caution">
    <text evidence="3">The sequence shown here is derived from an EMBL/GenBank/DDBJ whole genome shotgun (WGS) entry which is preliminary data.</text>
</comment>
<accession>A0A7J6LWM6</accession>
<feature type="domain" description="Isochorismatase-like" evidence="2">
    <location>
        <begin position="30"/>
        <end position="179"/>
    </location>
</feature>
<dbReference type="AlphaFoldDB" id="A0A7J6LWM6"/>
<evidence type="ECO:0000259" key="2">
    <source>
        <dbReference type="Pfam" id="PF00857"/>
    </source>
</evidence>
<protein>
    <submittedName>
        <fullName evidence="3">Isochorismatase domain-containing protein 1</fullName>
    </submittedName>
</protein>
<dbReference type="Gene3D" id="3.40.50.850">
    <property type="entry name" value="Isochorismatase-like"/>
    <property type="match status" value="2"/>
</dbReference>
<organism evidence="3 4">
    <name type="scientific">Perkinsus olseni</name>
    <name type="common">Perkinsus atlanticus</name>
    <dbReference type="NCBI Taxonomy" id="32597"/>
    <lineage>
        <taxon>Eukaryota</taxon>
        <taxon>Sar</taxon>
        <taxon>Alveolata</taxon>
        <taxon>Perkinsozoa</taxon>
        <taxon>Perkinsea</taxon>
        <taxon>Perkinsida</taxon>
        <taxon>Perkinsidae</taxon>
        <taxon>Perkinsus</taxon>
    </lineage>
</organism>
<dbReference type="PANTHER" id="PTHR14119:SF3">
    <property type="entry name" value="ISOCHORISMATASE DOMAIN-CONTAINING PROTEIN 2"/>
    <property type="match status" value="1"/>
</dbReference>
<evidence type="ECO:0000313" key="3">
    <source>
        <dbReference type="EMBL" id="KAF4663181.1"/>
    </source>
</evidence>
<dbReference type="SUPFAM" id="SSF52499">
    <property type="entry name" value="Isochorismatase-like hydrolases"/>
    <property type="match status" value="2"/>
</dbReference>
<dbReference type="InterPro" id="IPR000868">
    <property type="entry name" value="Isochorismatase-like_dom"/>
</dbReference>
<dbReference type="Pfam" id="PF00857">
    <property type="entry name" value="Isochorismatase"/>
    <property type="match status" value="2"/>
</dbReference>
<dbReference type="InterPro" id="IPR036380">
    <property type="entry name" value="Isochorismatase-like_sf"/>
</dbReference>
<feature type="domain" description="Isochorismatase-like" evidence="2">
    <location>
        <begin position="221"/>
        <end position="370"/>
    </location>
</feature>
<dbReference type="InterPro" id="IPR050993">
    <property type="entry name" value="Isochorismatase_domain"/>
</dbReference>
<proteinExistence type="inferred from homology"/>
<sequence>MAFPAAAAAAAAAAGVASRNMIRACAAKSVLMMCDMQPVFAKTIQKMPHVVETANTLLSAGRILNIPGVVTEQYPEKLGHTLPELDTSHCRVFSKHSFSMMTDDVVEYLNKECSDRDQYILMGIESHICITQTTLDILTRHPQSTVFLVTDGISSSRLLDRSTALHRLSAAGAVLTTSESLIFDMMRTKDHPNFNWAVDWYPYHYRMAGKILTRASAEKAVLLVCDLQDAFAKTIQRMPHIVETANTLIGASRVLGFPVVVTEQYPEKLGGSVASLDIKGCPVFAKKPFTMMTEEVRAHLDTHCRGRDQFILCGIEAHVCIMQTALDILTERPDATLFLVTDGVSASRLLDRSAAFERLSRAGAVMTTSESILFDMMRTKDHPRFKEISAIARTINQRTPHETQLSSL</sequence>
<dbReference type="Proteomes" id="UP000572268">
    <property type="component" value="Unassembled WGS sequence"/>
</dbReference>
<comment type="similarity">
    <text evidence="1">Belongs to the isochorismatase family.</text>
</comment>
<gene>
    <name evidence="3" type="primary">ISOC1</name>
    <name evidence="3" type="ORF">FOL46_004876</name>
</gene>
<dbReference type="EMBL" id="JABANN010000297">
    <property type="protein sequence ID" value="KAF4663181.1"/>
    <property type="molecule type" value="Genomic_DNA"/>
</dbReference>